<dbReference type="InterPro" id="IPR027417">
    <property type="entry name" value="P-loop_NTPase"/>
</dbReference>
<accession>A0ABD0WFB1</accession>
<organism evidence="7 8">
    <name type="scientific">Umbra pygmaea</name>
    <name type="common">Eastern mudminnow</name>
    <dbReference type="NCBI Taxonomy" id="75934"/>
    <lineage>
        <taxon>Eukaryota</taxon>
        <taxon>Metazoa</taxon>
        <taxon>Chordata</taxon>
        <taxon>Craniata</taxon>
        <taxon>Vertebrata</taxon>
        <taxon>Euteleostomi</taxon>
        <taxon>Actinopterygii</taxon>
        <taxon>Neopterygii</taxon>
        <taxon>Teleostei</taxon>
        <taxon>Protacanthopterygii</taxon>
        <taxon>Esociformes</taxon>
        <taxon>Umbridae</taxon>
        <taxon>Umbra</taxon>
    </lineage>
</organism>
<evidence type="ECO:0000256" key="1">
    <source>
        <dbReference type="ARBA" id="ARBA00004245"/>
    </source>
</evidence>
<reference evidence="7 8" key="1">
    <citation type="submission" date="2024-06" db="EMBL/GenBank/DDBJ databases">
        <authorList>
            <person name="Pan Q."/>
            <person name="Wen M."/>
            <person name="Jouanno E."/>
            <person name="Zahm M."/>
            <person name="Klopp C."/>
            <person name="Cabau C."/>
            <person name="Louis A."/>
            <person name="Berthelot C."/>
            <person name="Parey E."/>
            <person name="Roest Crollius H."/>
            <person name="Montfort J."/>
            <person name="Robinson-Rechavi M."/>
            <person name="Bouchez O."/>
            <person name="Lampietro C."/>
            <person name="Lopez Roques C."/>
            <person name="Donnadieu C."/>
            <person name="Postlethwait J."/>
            <person name="Bobe J."/>
            <person name="Verreycken H."/>
            <person name="Guiguen Y."/>
        </authorList>
    </citation>
    <scope>NUCLEOTIDE SEQUENCE [LARGE SCALE GENOMIC DNA]</scope>
    <source>
        <strain evidence="7">Up_M1</strain>
        <tissue evidence="7">Testis</tissue>
    </source>
</reference>
<dbReference type="EMBL" id="JAGEUA010000008">
    <property type="protein sequence ID" value="KAL0968583.1"/>
    <property type="molecule type" value="Genomic_DNA"/>
</dbReference>
<sequence length="392" mass="43068">MCCVTQELSLSSKQLRSMVRQALADLRHQAEEAAGAVEELRFRYRREVQEWNSQNNELPDLQGNIKVFCRCRGFSAGKSCLDAASEQELLVHGKGSMKKFLFDKVYPSSTSQEEIFEGALPIITSCVSGYRVCILAYGQSGSGKTYTMTGTKDKPGVNIRSIRELLHVCKGKENYTFNLKISMLEIYNDTLYDLLSVNPNNPLEIRSQGRSISVPGLTHVEVKTEEDILNAMDMVDKNRKIGSTNTESSRSHLLLTLTLEGRDSASGGSSSGTLTLCDLAGPKHFSKTEATGQSRVEAAAINKSLTSLRQVFSALKSNALHVPFRNSKLTHLLQPCLSGDAKCLVLVNVNPDGKHMVETLSTLQFGSALRQIALGKTAQHISPTKNKADKQH</sequence>
<keyword evidence="3 5" id="KW-0067">ATP-binding</keyword>
<comment type="subcellular location">
    <subcellularLocation>
        <location evidence="1">Cytoplasm</location>
        <location evidence="1">Cytoskeleton</location>
    </subcellularLocation>
</comment>
<feature type="binding site" evidence="5">
    <location>
        <begin position="138"/>
        <end position="145"/>
    </location>
    <ligand>
        <name>ATP</name>
        <dbReference type="ChEBI" id="CHEBI:30616"/>
    </ligand>
</feature>
<keyword evidence="8" id="KW-1185">Reference proteome</keyword>
<comment type="similarity">
    <text evidence="5">Belongs to the TRAFAC class myosin-kinesin ATPase superfamily. Kinesin family.</text>
</comment>
<dbReference type="PANTHER" id="PTHR47972:SF65">
    <property type="entry name" value="KINESIN-LIKE PROTEIN"/>
    <property type="match status" value="1"/>
</dbReference>
<dbReference type="InterPro" id="IPR001752">
    <property type="entry name" value="Kinesin_motor_dom"/>
</dbReference>
<evidence type="ECO:0000256" key="5">
    <source>
        <dbReference type="PROSITE-ProRule" id="PRU00283"/>
    </source>
</evidence>
<dbReference type="InterPro" id="IPR036961">
    <property type="entry name" value="Kinesin_motor_dom_sf"/>
</dbReference>
<dbReference type="GO" id="GO:0005524">
    <property type="term" value="F:ATP binding"/>
    <property type="evidence" value="ECO:0007669"/>
    <property type="project" value="UniProtKB-UniRule"/>
</dbReference>
<evidence type="ECO:0000259" key="6">
    <source>
        <dbReference type="PROSITE" id="PS50067"/>
    </source>
</evidence>
<evidence type="ECO:0000256" key="4">
    <source>
        <dbReference type="ARBA" id="ARBA00023212"/>
    </source>
</evidence>
<comment type="caution">
    <text evidence="7">The sequence shown here is derived from an EMBL/GenBank/DDBJ whole genome shotgun (WGS) entry which is preliminary data.</text>
</comment>
<dbReference type="SUPFAM" id="SSF52540">
    <property type="entry name" value="P-loop containing nucleoside triphosphate hydrolases"/>
    <property type="match status" value="1"/>
</dbReference>
<dbReference type="PRINTS" id="PR00380">
    <property type="entry name" value="KINESINHEAVY"/>
</dbReference>
<dbReference type="InterPro" id="IPR027640">
    <property type="entry name" value="Kinesin-like_fam"/>
</dbReference>
<dbReference type="Pfam" id="PF00225">
    <property type="entry name" value="Kinesin"/>
    <property type="match status" value="1"/>
</dbReference>
<keyword evidence="2 5" id="KW-0547">Nucleotide-binding</keyword>
<dbReference type="GO" id="GO:0005856">
    <property type="term" value="C:cytoskeleton"/>
    <property type="evidence" value="ECO:0007669"/>
    <property type="project" value="UniProtKB-SubCell"/>
</dbReference>
<dbReference type="PROSITE" id="PS50067">
    <property type="entry name" value="KINESIN_MOTOR_2"/>
    <property type="match status" value="1"/>
</dbReference>
<dbReference type="GO" id="GO:0003774">
    <property type="term" value="F:cytoskeletal motor activity"/>
    <property type="evidence" value="ECO:0007669"/>
    <property type="project" value="UniProtKB-UniRule"/>
</dbReference>
<keyword evidence="5" id="KW-0505">Motor protein</keyword>
<dbReference type="AlphaFoldDB" id="A0ABD0WFB1"/>
<feature type="domain" description="Kinesin motor" evidence="6">
    <location>
        <begin position="64"/>
        <end position="372"/>
    </location>
</feature>
<dbReference type="Proteomes" id="UP001557470">
    <property type="component" value="Unassembled WGS sequence"/>
</dbReference>
<dbReference type="SMART" id="SM00129">
    <property type="entry name" value="KISc"/>
    <property type="match status" value="1"/>
</dbReference>
<name>A0ABD0WFB1_UMBPY</name>
<dbReference type="Gene3D" id="3.40.850.10">
    <property type="entry name" value="Kinesin motor domain"/>
    <property type="match status" value="1"/>
</dbReference>
<evidence type="ECO:0000313" key="8">
    <source>
        <dbReference type="Proteomes" id="UP001557470"/>
    </source>
</evidence>
<protein>
    <recommendedName>
        <fullName evidence="6">Kinesin motor domain-containing protein</fullName>
    </recommendedName>
</protein>
<proteinExistence type="inferred from homology"/>
<evidence type="ECO:0000256" key="2">
    <source>
        <dbReference type="ARBA" id="ARBA00022741"/>
    </source>
</evidence>
<evidence type="ECO:0000256" key="3">
    <source>
        <dbReference type="ARBA" id="ARBA00022840"/>
    </source>
</evidence>
<evidence type="ECO:0000313" key="7">
    <source>
        <dbReference type="EMBL" id="KAL0968583.1"/>
    </source>
</evidence>
<gene>
    <name evidence="7" type="ORF">UPYG_G00268850</name>
</gene>
<keyword evidence="4" id="KW-0206">Cytoskeleton</keyword>
<dbReference type="PANTHER" id="PTHR47972">
    <property type="entry name" value="KINESIN-LIKE PROTEIN KLP-3"/>
    <property type="match status" value="1"/>
</dbReference>
<keyword evidence="4" id="KW-0963">Cytoplasm</keyword>